<comment type="similarity">
    <text evidence="1">Belongs to the class-I aminoacyl-tRNA synthetase family.</text>
</comment>
<organism evidence="8">
    <name type="scientific">marine metagenome</name>
    <dbReference type="NCBI Taxonomy" id="408172"/>
    <lineage>
        <taxon>unclassified sequences</taxon>
        <taxon>metagenomes</taxon>
        <taxon>ecological metagenomes</taxon>
    </lineage>
</organism>
<keyword evidence="5" id="KW-0067">ATP-binding</keyword>
<evidence type="ECO:0000256" key="7">
    <source>
        <dbReference type="ARBA" id="ARBA00023146"/>
    </source>
</evidence>
<keyword evidence="6" id="KW-0648">Protein biosynthesis</keyword>
<evidence type="ECO:0000256" key="2">
    <source>
        <dbReference type="ARBA" id="ARBA00013164"/>
    </source>
</evidence>
<keyword evidence="7" id="KW-0030">Aminoacyl-tRNA synthetase</keyword>
<dbReference type="GO" id="GO:0006429">
    <property type="term" value="P:leucyl-tRNA aminoacylation"/>
    <property type="evidence" value="ECO:0007669"/>
    <property type="project" value="InterPro"/>
</dbReference>
<dbReference type="EC" id="6.1.1.4" evidence="2"/>
<sequence length="43" mass="5167">MKVEDAKKNILDRLMTDGIGKKKINYRLRDWGLSRQRYWGCPI</sequence>
<dbReference type="PANTHER" id="PTHR43740:SF2">
    <property type="entry name" value="LEUCINE--TRNA LIGASE, MITOCHONDRIAL"/>
    <property type="match status" value="1"/>
</dbReference>
<evidence type="ECO:0000313" key="8">
    <source>
        <dbReference type="EMBL" id="SVD71649.1"/>
    </source>
</evidence>
<gene>
    <name evidence="8" type="ORF">METZ01_LOCUS424503</name>
</gene>
<evidence type="ECO:0000256" key="6">
    <source>
        <dbReference type="ARBA" id="ARBA00022917"/>
    </source>
</evidence>
<proteinExistence type="inferred from homology"/>
<protein>
    <recommendedName>
        <fullName evidence="2">leucine--tRNA ligase</fullName>
        <ecNumber evidence="2">6.1.1.4</ecNumber>
    </recommendedName>
</protein>
<dbReference type="PANTHER" id="PTHR43740">
    <property type="entry name" value="LEUCYL-TRNA SYNTHETASE"/>
    <property type="match status" value="1"/>
</dbReference>
<dbReference type="GO" id="GO:0004823">
    <property type="term" value="F:leucine-tRNA ligase activity"/>
    <property type="evidence" value="ECO:0007669"/>
    <property type="project" value="UniProtKB-EC"/>
</dbReference>
<dbReference type="SUPFAM" id="SSF52374">
    <property type="entry name" value="Nucleotidylyl transferase"/>
    <property type="match status" value="1"/>
</dbReference>
<evidence type="ECO:0000256" key="5">
    <source>
        <dbReference type="ARBA" id="ARBA00022840"/>
    </source>
</evidence>
<dbReference type="InterPro" id="IPR002302">
    <property type="entry name" value="Leu-tRNA-ligase"/>
</dbReference>
<name>A0A382XLF1_9ZZZZ</name>
<dbReference type="AlphaFoldDB" id="A0A382XLF1"/>
<evidence type="ECO:0000256" key="4">
    <source>
        <dbReference type="ARBA" id="ARBA00022741"/>
    </source>
</evidence>
<dbReference type="Gene3D" id="3.40.50.620">
    <property type="entry name" value="HUPs"/>
    <property type="match status" value="1"/>
</dbReference>
<evidence type="ECO:0000256" key="3">
    <source>
        <dbReference type="ARBA" id="ARBA00022598"/>
    </source>
</evidence>
<dbReference type="EMBL" id="UINC01168559">
    <property type="protein sequence ID" value="SVD71649.1"/>
    <property type="molecule type" value="Genomic_DNA"/>
</dbReference>
<accession>A0A382XLF1</accession>
<feature type="non-terminal residue" evidence="8">
    <location>
        <position position="43"/>
    </location>
</feature>
<keyword evidence="3" id="KW-0436">Ligase</keyword>
<reference evidence="8" key="1">
    <citation type="submission" date="2018-05" db="EMBL/GenBank/DDBJ databases">
        <authorList>
            <person name="Lanie J.A."/>
            <person name="Ng W.-L."/>
            <person name="Kazmierczak K.M."/>
            <person name="Andrzejewski T.M."/>
            <person name="Davidsen T.M."/>
            <person name="Wayne K.J."/>
            <person name="Tettelin H."/>
            <person name="Glass J.I."/>
            <person name="Rusch D."/>
            <person name="Podicherti R."/>
            <person name="Tsui H.-C.T."/>
            <person name="Winkler M.E."/>
        </authorList>
    </citation>
    <scope>NUCLEOTIDE SEQUENCE</scope>
</reference>
<dbReference type="GO" id="GO:0005524">
    <property type="term" value="F:ATP binding"/>
    <property type="evidence" value="ECO:0007669"/>
    <property type="project" value="UniProtKB-KW"/>
</dbReference>
<dbReference type="GO" id="GO:0005829">
    <property type="term" value="C:cytosol"/>
    <property type="evidence" value="ECO:0007669"/>
    <property type="project" value="TreeGrafter"/>
</dbReference>
<dbReference type="InterPro" id="IPR014729">
    <property type="entry name" value="Rossmann-like_a/b/a_fold"/>
</dbReference>
<evidence type="ECO:0000256" key="1">
    <source>
        <dbReference type="ARBA" id="ARBA00005594"/>
    </source>
</evidence>
<keyword evidence="4" id="KW-0547">Nucleotide-binding</keyword>